<accession>M0LMW4</accession>
<reference evidence="1 4" key="1">
    <citation type="journal article" date="2011" name="J. Bacteriol.">
        <title>Genome sequence of Halobiforma lacisalsi AJ5, an extremely halophilic archaeon which harbors a bop gene.</title>
        <authorList>
            <person name="Jiang X."/>
            <person name="Wang S."/>
            <person name="Cheng H."/>
            <person name="Huo Y."/>
            <person name="Zhang X."/>
            <person name="Zhu X."/>
            <person name="Han X."/>
            <person name="Ni P."/>
            <person name="Wu M."/>
        </authorList>
    </citation>
    <scope>NUCLEOTIDE SEQUENCE [LARGE SCALE GENOMIC DNA]</scope>
    <source>
        <strain evidence="1 4">AJ5</strain>
    </source>
</reference>
<dbReference type="KEGG" id="hlc:CHINAEXTREME03350"/>
<dbReference type="Proteomes" id="UP000011555">
    <property type="component" value="Unassembled WGS sequence"/>
</dbReference>
<sequence length="65" mass="6660">MSDDDSESRVVAACVDCGSVYAALSRSDGIRPIGTRDGCASCGGTEFTTLEELSEGTGPVDPDDD</sequence>
<proteinExistence type="predicted"/>
<protein>
    <submittedName>
        <fullName evidence="2">Uncharacterized protein</fullName>
    </submittedName>
</protein>
<evidence type="ECO:0000313" key="1">
    <source>
        <dbReference type="EMBL" id="APW96862.1"/>
    </source>
</evidence>
<gene>
    <name evidence="2" type="ORF">C445_06578</name>
    <name evidence="1" type="ORF">CHINAEXTREME_03350</name>
</gene>
<dbReference type="EMBL" id="CP019285">
    <property type="protein sequence ID" value="APW96862.1"/>
    <property type="molecule type" value="Genomic_DNA"/>
</dbReference>
<dbReference type="GeneID" id="30920128"/>
<name>M0LMW4_NATLA</name>
<dbReference type="AlphaFoldDB" id="M0LMW4"/>
<dbReference type="RefSeq" id="WP_007141049.1">
    <property type="nucleotide sequence ID" value="NZ_AOLZ01000030.1"/>
</dbReference>
<reference evidence="2 3" key="2">
    <citation type="journal article" date="2014" name="PLoS Genet.">
        <title>Phylogenetically driven sequencing of extremely halophilic archaea reveals strategies for static and dynamic osmo-response.</title>
        <authorList>
            <person name="Becker E.A."/>
            <person name="Seitzer P.M."/>
            <person name="Tritt A."/>
            <person name="Larsen D."/>
            <person name="Krusor M."/>
            <person name="Yao A.I."/>
            <person name="Wu D."/>
            <person name="Madern D."/>
            <person name="Eisen J.A."/>
            <person name="Darling A.E."/>
            <person name="Facciotti M.T."/>
        </authorList>
    </citation>
    <scope>NUCLEOTIDE SEQUENCE [LARGE SCALE GENOMIC DNA]</scope>
    <source>
        <strain evidence="2 3">AJ5</strain>
    </source>
</reference>
<reference evidence="1" key="3">
    <citation type="submission" date="2017-01" db="EMBL/GenBank/DDBJ databases">
        <authorList>
            <person name="Mah S.A."/>
            <person name="Swanson W.J."/>
            <person name="Moy G.W."/>
            <person name="Vacquier V.D."/>
        </authorList>
    </citation>
    <scope>NUCLEOTIDE SEQUENCE</scope>
    <source>
        <strain evidence="1">AJ5</strain>
    </source>
</reference>
<evidence type="ECO:0000313" key="2">
    <source>
        <dbReference type="EMBL" id="EMA34892.1"/>
    </source>
</evidence>
<organism evidence="2 3">
    <name type="scientific">Natronobacterium lacisalsi AJ5</name>
    <dbReference type="NCBI Taxonomy" id="358396"/>
    <lineage>
        <taxon>Archaea</taxon>
        <taxon>Methanobacteriati</taxon>
        <taxon>Methanobacteriota</taxon>
        <taxon>Stenosarchaea group</taxon>
        <taxon>Halobacteria</taxon>
        <taxon>Halobacteriales</taxon>
        <taxon>Natrialbaceae</taxon>
        <taxon>Natronobacterium</taxon>
    </lineage>
</organism>
<dbReference type="EMBL" id="AOLZ01000030">
    <property type="protein sequence ID" value="EMA34892.1"/>
    <property type="molecule type" value="Genomic_DNA"/>
</dbReference>
<evidence type="ECO:0000313" key="3">
    <source>
        <dbReference type="Proteomes" id="UP000011555"/>
    </source>
</evidence>
<evidence type="ECO:0000313" key="4">
    <source>
        <dbReference type="Proteomes" id="UP000186547"/>
    </source>
</evidence>
<keyword evidence="3" id="KW-1185">Reference proteome</keyword>
<dbReference type="Proteomes" id="UP000186547">
    <property type="component" value="Chromosome"/>
</dbReference>